<protein>
    <submittedName>
        <fullName evidence="1">Uncharacterized protein</fullName>
    </submittedName>
</protein>
<dbReference type="AlphaFoldDB" id="A0A0A8XNJ1"/>
<accession>A0A0A8XNJ1</accession>
<reference evidence="1" key="1">
    <citation type="submission" date="2014-09" db="EMBL/GenBank/DDBJ databases">
        <authorList>
            <person name="Magalhaes I.L.F."/>
            <person name="Oliveira U."/>
            <person name="Santos F.R."/>
            <person name="Vidigal T.H.D.A."/>
            <person name="Brescovit A.D."/>
            <person name="Santos A.J."/>
        </authorList>
    </citation>
    <scope>NUCLEOTIDE SEQUENCE</scope>
    <source>
        <tissue evidence="1">Shoot tissue taken approximately 20 cm above the soil surface</tissue>
    </source>
</reference>
<proteinExistence type="predicted"/>
<reference evidence="1" key="2">
    <citation type="journal article" date="2015" name="Data Brief">
        <title>Shoot transcriptome of the giant reed, Arundo donax.</title>
        <authorList>
            <person name="Barrero R.A."/>
            <person name="Guerrero F.D."/>
            <person name="Moolhuijzen P."/>
            <person name="Goolsby J.A."/>
            <person name="Tidwell J."/>
            <person name="Bellgard S.E."/>
            <person name="Bellgard M.I."/>
        </authorList>
    </citation>
    <scope>NUCLEOTIDE SEQUENCE</scope>
    <source>
        <tissue evidence="1">Shoot tissue taken approximately 20 cm above the soil surface</tissue>
    </source>
</reference>
<dbReference type="EMBL" id="GBRH01282964">
    <property type="protein sequence ID" value="JAD14931.1"/>
    <property type="molecule type" value="Transcribed_RNA"/>
</dbReference>
<sequence length="45" mass="4659">MVREKSATTASAAAETTPIVARSPVDLRVAIARGSRAGKIVVGFF</sequence>
<evidence type="ECO:0000313" key="1">
    <source>
        <dbReference type="EMBL" id="JAD14931.1"/>
    </source>
</evidence>
<organism evidence="1">
    <name type="scientific">Arundo donax</name>
    <name type="common">Giant reed</name>
    <name type="synonym">Donax arundinaceus</name>
    <dbReference type="NCBI Taxonomy" id="35708"/>
    <lineage>
        <taxon>Eukaryota</taxon>
        <taxon>Viridiplantae</taxon>
        <taxon>Streptophyta</taxon>
        <taxon>Embryophyta</taxon>
        <taxon>Tracheophyta</taxon>
        <taxon>Spermatophyta</taxon>
        <taxon>Magnoliopsida</taxon>
        <taxon>Liliopsida</taxon>
        <taxon>Poales</taxon>
        <taxon>Poaceae</taxon>
        <taxon>PACMAD clade</taxon>
        <taxon>Arundinoideae</taxon>
        <taxon>Arundineae</taxon>
        <taxon>Arundo</taxon>
    </lineage>
</organism>
<name>A0A0A8XNJ1_ARUDO</name>